<sequence length="116" mass="13155">MSESLTHLVVNWIDIDKNVILVGATDNLRWKWDTEFGMSGDDAKTIAIVTLTDNGKGYAVSERAEFFCSMEESTRFLAMANLSGLFEIAWIIKKEKLTYDHARDRFFGKSIGMPLI</sequence>
<dbReference type="Proteomes" id="UP000307507">
    <property type="component" value="Unassembled WGS sequence"/>
</dbReference>
<gene>
    <name evidence="1" type="ORF">E6C50_02580</name>
</gene>
<comment type="caution">
    <text evidence="1">The sequence shown here is derived from an EMBL/GenBank/DDBJ whole genome shotgun (WGS) entry which is preliminary data.</text>
</comment>
<evidence type="ECO:0000313" key="2">
    <source>
        <dbReference type="Proteomes" id="UP000307507"/>
    </source>
</evidence>
<organism evidence="1 2">
    <name type="scientific">Flavobacterium supellecticarium</name>
    <dbReference type="NCBI Taxonomy" id="2565924"/>
    <lineage>
        <taxon>Bacteria</taxon>
        <taxon>Pseudomonadati</taxon>
        <taxon>Bacteroidota</taxon>
        <taxon>Flavobacteriia</taxon>
        <taxon>Flavobacteriales</taxon>
        <taxon>Flavobacteriaceae</taxon>
        <taxon>Flavobacterium</taxon>
    </lineage>
</organism>
<keyword evidence="2" id="KW-1185">Reference proteome</keyword>
<protein>
    <submittedName>
        <fullName evidence="1">Uncharacterized protein</fullName>
    </submittedName>
</protein>
<dbReference type="OrthoDB" id="1453271at2"/>
<evidence type="ECO:0000313" key="1">
    <source>
        <dbReference type="EMBL" id="THF53108.1"/>
    </source>
</evidence>
<proteinExistence type="predicted"/>
<dbReference type="RefSeq" id="WP_136401632.1">
    <property type="nucleotide sequence ID" value="NZ_SSNZ01000001.1"/>
</dbReference>
<name>A0A4S4A481_9FLAO</name>
<dbReference type="EMBL" id="SSNZ01000001">
    <property type="protein sequence ID" value="THF53108.1"/>
    <property type="molecule type" value="Genomic_DNA"/>
</dbReference>
<dbReference type="AlphaFoldDB" id="A0A4S4A481"/>
<reference evidence="1 2" key="1">
    <citation type="submission" date="2019-04" db="EMBL/GenBank/DDBJ databases">
        <title>Flavobacterium sp. nov. isolated from construction timber.</title>
        <authorList>
            <person name="Lin S.-Y."/>
            <person name="Chang C.-T."/>
            <person name="Young C.-C."/>
        </authorList>
    </citation>
    <scope>NUCLEOTIDE SEQUENCE [LARGE SCALE GENOMIC DNA]</scope>
    <source>
        <strain evidence="1 2">CC-CTC003</strain>
    </source>
</reference>
<accession>A0A4S4A481</accession>